<dbReference type="Proteomes" id="UP000276301">
    <property type="component" value="Unassembled WGS sequence"/>
</dbReference>
<dbReference type="SUPFAM" id="SSF55729">
    <property type="entry name" value="Acyl-CoA N-acyltransferases (Nat)"/>
    <property type="match status" value="2"/>
</dbReference>
<dbReference type="PANTHER" id="PTHR10545:SF29">
    <property type="entry name" value="GH14572P-RELATED"/>
    <property type="match status" value="1"/>
</dbReference>
<organism evidence="5 6">
    <name type="scientific">Anaerotruncus massiliensis</name>
    <name type="common">ex Liu et al. 2021</name>
    <dbReference type="NCBI Taxonomy" id="2321404"/>
    <lineage>
        <taxon>Bacteria</taxon>
        <taxon>Bacillati</taxon>
        <taxon>Bacillota</taxon>
        <taxon>Clostridia</taxon>
        <taxon>Eubacteriales</taxon>
        <taxon>Oscillospiraceae</taxon>
        <taxon>Anaerotruncus</taxon>
    </lineage>
</organism>
<feature type="domain" description="N-acetyltransferase" evidence="4">
    <location>
        <begin position="161"/>
        <end position="315"/>
    </location>
</feature>
<accession>A0A498CPC3</accession>
<evidence type="ECO:0000256" key="3">
    <source>
        <dbReference type="ARBA" id="ARBA00023315"/>
    </source>
</evidence>
<dbReference type="InterPro" id="IPR051016">
    <property type="entry name" value="Diverse_Substrate_AcTransf"/>
</dbReference>
<feature type="domain" description="N-acetyltransferase" evidence="4">
    <location>
        <begin position="1"/>
        <end position="132"/>
    </location>
</feature>
<sequence length="319" mass="35276">MEIFEVRGERERYRDLLLFADPSWEMVMRYLPHGFMLAAREGDAVLGEIVTVPAAGGWEIKNLAVAEPFHRRGIGGALVRAAIARLPDGAAVWVGTGDFPSSVGFYESCGFKRSHVVKNFFTDHYPEPIYEGDCQLVDMLYLTQVKGERAAEGYETGIAGCRIRFAGIGDLPLILDFIKKLAEYEGMLGEVVATEDLLREWVFEKQKAEVLIAEKDGAPAGFALFFHNFSTFLGRAGLYLEDLFVLPALRGAGIGKALLARLAALAVERGCGRVEWWCLDWNKPSIGFYRSLGAQAMDDWTVYRLTGDAMKALAETADG</sequence>
<evidence type="ECO:0000259" key="4">
    <source>
        <dbReference type="PROSITE" id="PS51186"/>
    </source>
</evidence>
<dbReference type="PROSITE" id="PS51186">
    <property type="entry name" value="GNAT"/>
    <property type="match status" value="2"/>
</dbReference>
<proteinExistence type="inferred from homology"/>
<dbReference type="GO" id="GO:0008080">
    <property type="term" value="F:N-acetyltransferase activity"/>
    <property type="evidence" value="ECO:0007669"/>
    <property type="project" value="UniProtKB-ARBA"/>
</dbReference>
<reference evidence="5 6" key="1">
    <citation type="submission" date="2018-10" db="EMBL/GenBank/DDBJ databases">
        <title>Anaerotruncus faecis sp. nov., isolated from human feces.</title>
        <authorList>
            <person name="Wang Y.-J."/>
        </authorList>
    </citation>
    <scope>NUCLEOTIDE SEQUENCE [LARGE SCALE GENOMIC DNA]</scope>
    <source>
        <strain evidence="5 6">22A2-44</strain>
    </source>
</reference>
<keyword evidence="6" id="KW-1185">Reference proteome</keyword>
<dbReference type="FunFam" id="3.40.630.30:FF:000064">
    <property type="entry name" value="GNAT family acetyltransferase"/>
    <property type="match status" value="1"/>
</dbReference>
<gene>
    <name evidence="5" type="ORF">D4A47_04620</name>
</gene>
<dbReference type="CDD" id="cd04301">
    <property type="entry name" value="NAT_SF"/>
    <property type="match status" value="2"/>
</dbReference>
<comment type="similarity">
    <text evidence="1">Belongs to the acetyltransferase family.</text>
</comment>
<keyword evidence="3" id="KW-0012">Acyltransferase</keyword>
<evidence type="ECO:0000256" key="2">
    <source>
        <dbReference type="ARBA" id="ARBA00022679"/>
    </source>
</evidence>
<dbReference type="Gene3D" id="3.40.630.30">
    <property type="match status" value="2"/>
</dbReference>
<evidence type="ECO:0000313" key="6">
    <source>
        <dbReference type="Proteomes" id="UP000276301"/>
    </source>
</evidence>
<dbReference type="EMBL" id="RCHT01000004">
    <property type="protein sequence ID" value="RLL13226.1"/>
    <property type="molecule type" value="Genomic_DNA"/>
</dbReference>
<dbReference type="InterPro" id="IPR016181">
    <property type="entry name" value="Acyl_CoA_acyltransferase"/>
</dbReference>
<dbReference type="InterPro" id="IPR000182">
    <property type="entry name" value="GNAT_dom"/>
</dbReference>
<dbReference type="PANTHER" id="PTHR10545">
    <property type="entry name" value="DIAMINE N-ACETYLTRANSFERASE"/>
    <property type="match status" value="1"/>
</dbReference>
<name>A0A498CPC3_9FIRM</name>
<evidence type="ECO:0000256" key="1">
    <source>
        <dbReference type="ARBA" id="ARBA00008694"/>
    </source>
</evidence>
<evidence type="ECO:0000313" key="5">
    <source>
        <dbReference type="EMBL" id="RLL13226.1"/>
    </source>
</evidence>
<dbReference type="Pfam" id="PF13508">
    <property type="entry name" value="Acetyltransf_7"/>
    <property type="match status" value="1"/>
</dbReference>
<protein>
    <submittedName>
        <fullName evidence="5">GNAT family N-acetyltransferase</fullName>
    </submittedName>
</protein>
<dbReference type="Pfam" id="PF00583">
    <property type="entry name" value="Acetyltransf_1"/>
    <property type="match status" value="1"/>
</dbReference>
<dbReference type="AlphaFoldDB" id="A0A498CPC3"/>
<comment type="caution">
    <text evidence="5">The sequence shown here is derived from an EMBL/GenBank/DDBJ whole genome shotgun (WGS) entry which is preliminary data.</text>
</comment>
<keyword evidence="2 5" id="KW-0808">Transferase</keyword>